<dbReference type="Proteomes" id="UP001596398">
    <property type="component" value="Unassembled WGS sequence"/>
</dbReference>
<dbReference type="CDD" id="cd08253">
    <property type="entry name" value="zeta_crystallin"/>
    <property type="match status" value="1"/>
</dbReference>
<evidence type="ECO:0000256" key="1">
    <source>
        <dbReference type="ARBA" id="ARBA00022857"/>
    </source>
</evidence>
<evidence type="ECO:0000259" key="3">
    <source>
        <dbReference type="SMART" id="SM00829"/>
    </source>
</evidence>
<evidence type="ECO:0000313" key="5">
    <source>
        <dbReference type="Proteomes" id="UP001596398"/>
    </source>
</evidence>
<dbReference type="RefSeq" id="WP_276234841.1">
    <property type="nucleotide sequence ID" value="NZ_CP119802.1"/>
</dbReference>
<dbReference type="InterPro" id="IPR051603">
    <property type="entry name" value="Zinc-ADH_QOR/CCCR"/>
</dbReference>
<comment type="caution">
    <text evidence="4">The sequence shown here is derived from an EMBL/GenBank/DDBJ whole genome shotgun (WGS) entry which is preliminary data.</text>
</comment>
<dbReference type="EMBL" id="JBHTAP010000001">
    <property type="protein sequence ID" value="MFC7233845.1"/>
    <property type="molecule type" value="Genomic_DNA"/>
</dbReference>
<dbReference type="InterPro" id="IPR013154">
    <property type="entry name" value="ADH-like_N"/>
</dbReference>
<dbReference type="Pfam" id="PF08240">
    <property type="entry name" value="ADH_N"/>
    <property type="match status" value="1"/>
</dbReference>
<dbReference type="InterPro" id="IPR011032">
    <property type="entry name" value="GroES-like_sf"/>
</dbReference>
<feature type="compositionally biased region" description="Basic and acidic residues" evidence="2">
    <location>
        <begin position="1"/>
        <end position="12"/>
    </location>
</feature>
<reference evidence="4 5" key="1">
    <citation type="journal article" date="2019" name="Int. J. Syst. Evol. Microbiol.">
        <title>The Global Catalogue of Microorganisms (GCM) 10K type strain sequencing project: providing services to taxonomists for standard genome sequencing and annotation.</title>
        <authorList>
            <consortium name="The Broad Institute Genomics Platform"/>
            <consortium name="The Broad Institute Genome Sequencing Center for Infectious Disease"/>
            <person name="Wu L."/>
            <person name="Ma J."/>
        </authorList>
    </citation>
    <scope>NUCLEOTIDE SEQUENCE [LARGE SCALE GENOMIC DNA]</scope>
    <source>
        <strain evidence="4 5">DT85</strain>
    </source>
</reference>
<dbReference type="PANTHER" id="PTHR44154">
    <property type="entry name" value="QUINONE OXIDOREDUCTASE"/>
    <property type="match status" value="1"/>
</dbReference>
<dbReference type="GO" id="GO:0043168">
    <property type="term" value="F:anion binding"/>
    <property type="evidence" value="ECO:0007669"/>
    <property type="project" value="UniProtKB-ARBA"/>
</dbReference>
<dbReference type="GO" id="GO:0044281">
    <property type="term" value="P:small molecule metabolic process"/>
    <property type="evidence" value="ECO:0007669"/>
    <property type="project" value="UniProtKB-ARBA"/>
</dbReference>
<protein>
    <submittedName>
        <fullName evidence="4">NADPH:quinone reductase</fullName>
    </submittedName>
</protein>
<name>A0ABD5ZJZ7_9EURY</name>
<dbReference type="SUPFAM" id="SSF51735">
    <property type="entry name" value="NAD(P)-binding Rossmann-fold domains"/>
    <property type="match status" value="1"/>
</dbReference>
<proteinExistence type="predicted"/>
<evidence type="ECO:0000256" key="2">
    <source>
        <dbReference type="SAM" id="MobiDB-lite"/>
    </source>
</evidence>
<dbReference type="SUPFAM" id="SSF50129">
    <property type="entry name" value="GroES-like"/>
    <property type="match status" value="1"/>
</dbReference>
<evidence type="ECO:0000313" key="4">
    <source>
        <dbReference type="EMBL" id="MFC7233845.1"/>
    </source>
</evidence>
<organism evidence="4 5">
    <name type="scientific">Halosegnis marinus</name>
    <dbReference type="NCBI Taxonomy" id="3034023"/>
    <lineage>
        <taxon>Archaea</taxon>
        <taxon>Methanobacteriati</taxon>
        <taxon>Methanobacteriota</taxon>
        <taxon>Stenosarchaea group</taxon>
        <taxon>Halobacteria</taxon>
        <taxon>Halobacteriales</taxon>
        <taxon>Natronomonadaceae</taxon>
        <taxon>Halosegnis</taxon>
    </lineage>
</organism>
<feature type="domain" description="Enoyl reductase (ER)" evidence="3">
    <location>
        <begin position="10"/>
        <end position="315"/>
    </location>
</feature>
<dbReference type="PANTHER" id="PTHR44154:SF1">
    <property type="entry name" value="QUINONE OXIDOREDUCTASE"/>
    <property type="match status" value="1"/>
</dbReference>
<dbReference type="InterPro" id="IPR013149">
    <property type="entry name" value="ADH-like_C"/>
</dbReference>
<keyword evidence="1" id="KW-0521">NADP</keyword>
<feature type="region of interest" description="Disordered" evidence="2">
    <location>
        <begin position="1"/>
        <end position="25"/>
    </location>
</feature>
<dbReference type="SMART" id="SM00829">
    <property type="entry name" value="PKS_ER"/>
    <property type="match status" value="1"/>
</dbReference>
<dbReference type="InterPro" id="IPR020843">
    <property type="entry name" value="ER"/>
</dbReference>
<gene>
    <name evidence="4" type="ORF">ACFQJ4_00805</name>
</gene>
<dbReference type="Pfam" id="PF00107">
    <property type="entry name" value="ADH_zinc_N"/>
    <property type="match status" value="1"/>
</dbReference>
<dbReference type="InterPro" id="IPR036291">
    <property type="entry name" value="NAD(P)-bd_dom_sf"/>
</dbReference>
<dbReference type="Gene3D" id="3.40.50.720">
    <property type="entry name" value="NAD(P)-binding Rossmann-like Domain"/>
    <property type="match status" value="1"/>
</dbReference>
<sequence length="317" mass="32884">MRAVRYHEHGDESVLTVEETDRPDPGPDELLVRVAAAGVNPVDTYFREGAYPLPSLPWVPGSDVAGEVEAVGDAVEGFEPGDRVYATGLGREEPGTCAEYVAVPERLAAPLPDAVAADEAAALALVGTTAWQAFVHHGEVGPGDEVLVHGGNGGVGHIAVQLARAMGATVTATARPEYHDRLLELGADRAFDYGRDDLADAVAEAGAPDVILGTVANRTIETDAEAAAPGARIVAIGNTEPTVAVPMGPGKFKDLRFQAMSMFNTPDTSAVLADLAGLVARGDIDPVVARTYDLDGVAEAHADVLNDSVLGKLVVEP</sequence>
<dbReference type="GO" id="GO:0030554">
    <property type="term" value="F:adenyl nucleotide binding"/>
    <property type="evidence" value="ECO:0007669"/>
    <property type="project" value="UniProtKB-ARBA"/>
</dbReference>
<keyword evidence="5" id="KW-1185">Reference proteome</keyword>
<dbReference type="AlphaFoldDB" id="A0ABD5ZJZ7"/>
<dbReference type="GeneID" id="79265506"/>
<accession>A0ABD5ZJZ7</accession>
<dbReference type="GO" id="GO:0016616">
    <property type="term" value="F:oxidoreductase activity, acting on the CH-OH group of donors, NAD or NADP as acceptor"/>
    <property type="evidence" value="ECO:0007669"/>
    <property type="project" value="UniProtKB-ARBA"/>
</dbReference>
<dbReference type="Gene3D" id="3.90.180.10">
    <property type="entry name" value="Medium-chain alcohol dehydrogenases, catalytic domain"/>
    <property type="match status" value="1"/>
</dbReference>